<dbReference type="EMBL" id="LT629751">
    <property type="protein sequence ID" value="SDS27475.1"/>
    <property type="molecule type" value="Genomic_DNA"/>
</dbReference>
<dbReference type="InterPro" id="IPR011283">
    <property type="entry name" value="Acetoacetyl-CoA_reductase"/>
</dbReference>
<dbReference type="InterPro" id="IPR036291">
    <property type="entry name" value="NAD(P)-bd_dom_sf"/>
</dbReference>
<sequence length="249" mass="26923">MTNNNKRIALVTGGMGGIGTAISQRLYRDGFIVVVGCSTQSTRKDSWLEQQRQEGYEFHSMACDITDWDDVVRAFADVREEIGEVDVLVNNAGITRDTTFKKMTPQDWSAVISTNLNGLFNTTKQVIDPMLAQGWGRVINISSVNGQRGQFGQTNYSAAKAGIHGFTMALAREVAGKGITVNTISPGYIRTEMTAAIREDVLEKIISGIPVGRMGQPEEIASMVSWLASNEGAYATGADFSVNGGLNMA</sequence>
<accession>A0A1H1QVT8</accession>
<dbReference type="CDD" id="cd05333">
    <property type="entry name" value="BKR_SDR_c"/>
    <property type="match status" value="1"/>
</dbReference>
<dbReference type="SUPFAM" id="SSF51735">
    <property type="entry name" value="NAD(P)-binding Rossmann-fold domains"/>
    <property type="match status" value="1"/>
</dbReference>
<comment type="catalytic activity">
    <reaction evidence="4">
        <text>(2R,3S)-2,3-dihydroxy-2,3-dihydro-p-cumate + NAD(+) = 2,3-dihydroxy-p-cumate + NADH + H(+)</text>
        <dbReference type="Rhea" id="RHEA:23772"/>
        <dbReference type="ChEBI" id="CHEBI:15378"/>
        <dbReference type="ChEBI" id="CHEBI:36647"/>
        <dbReference type="ChEBI" id="CHEBI:57540"/>
        <dbReference type="ChEBI" id="CHEBI:57945"/>
        <dbReference type="ChEBI" id="CHEBI:58420"/>
        <dbReference type="EC" id="1.3.1.58"/>
    </reaction>
</comment>
<dbReference type="RefSeq" id="WP_090348307.1">
    <property type="nucleotide sequence ID" value="NZ_LT629751.1"/>
</dbReference>
<evidence type="ECO:0000256" key="2">
    <source>
        <dbReference type="ARBA" id="ARBA00023002"/>
    </source>
</evidence>
<evidence type="ECO:0000259" key="9">
    <source>
        <dbReference type="SMART" id="SM00822"/>
    </source>
</evidence>
<dbReference type="InterPro" id="IPR050259">
    <property type="entry name" value="SDR"/>
</dbReference>
<organism evidence="10 11">
    <name type="scientific">Pseudomonas oryzae</name>
    <dbReference type="NCBI Taxonomy" id="1392877"/>
    <lineage>
        <taxon>Bacteria</taxon>
        <taxon>Pseudomonadati</taxon>
        <taxon>Pseudomonadota</taxon>
        <taxon>Gammaproteobacteria</taxon>
        <taxon>Pseudomonadales</taxon>
        <taxon>Pseudomonadaceae</taxon>
        <taxon>Pseudomonas</taxon>
    </lineage>
</organism>
<name>A0A1H1QVT8_9PSED</name>
<dbReference type="PANTHER" id="PTHR42879">
    <property type="entry name" value="3-OXOACYL-(ACYL-CARRIER-PROTEIN) REDUCTASE"/>
    <property type="match status" value="1"/>
</dbReference>
<dbReference type="AlphaFoldDB" id="A0A1H1QVT8"/>
<dbReference type="FunFam" id="3.40.50.720:FF:000173">
    <property type="entry name" value="3-oxoacyl-[acyl-carrier protein] reductase"/>
    <property type="match status" value="1"/>
</dbReference>
<dbReference type="Proteomes" id="UP000243359">
    <property type="component" value="Chromosome I"/>
</dbReference>
<dbReference type="GO" id="GO:0005737">
    <property type="term" value="C:cytoplasm"/>
    <property type="evidence" value="ECO:0007669"/>
    <property type="project" value="InterPro"/>
</dbReference>
<evidence type="ECO:0000256" key="4">
    <source>
        <dbReference type="ARBA" id="ARBA00050226"/>
    </source>
</evidence>
<dbReference type="EC" id="1.3.1.58" evidence="6"/>
<evidence type="ECO:0000256" key="8">
    <source>
        <dbReference type="RuleBase" id="RU000363"/>
    </source>
</evidence>
<dbReference type="InterPro" id="IPR002347">
    <property type="entry name" value="SDR_fam"/>
</dbReference>
<dbReference type="PROSITE" id="PS00061">
    <property type="entry name" value="ADH_SHORT"/>
    <property type="match status" value="1"/>
</dbReference>
<feature type="domain" description="Ketoreductase" evidence="9">
    <location>
        <begin position="7"/>
        <end position="192"/>
    </location>
</feature>
<reference evidence="11" key="1">
    <citation type="submission" date="2016-10" db="EMBL/GenBank/DDBJ databases">
        <authorList>
            <person name="Varghese N."/>
            <person name="Submissions S."/>
        </authorList>
    </citation>
    <scope>NUCLEOTIDE SEQUENCE [LARGE SCALE GENOMIC DNA]</scope>
    <source>
        <strain evidence="11">KCTC 32247</strain>
    </source>
</reference>
<dbReference type="NCBIfam" id="TIGR01829">
    <property type="entry name" value="AcAcCoA_reduct"/>
    <property type="match status" value="1"/>
</dbReference>
<evidence type="ECO:0000256" key="3">
    <source>
        <dbReference type="ARBA" id="ARBA00042907"/>
    </source>
</evidence>
<dbReference type="GO" id="GO:0032787">
    <property type="term" value="P:monocarboxylic acid metabolic process"/>
    <property type="evidence" value="ECO:0007669"/>
    <property type="project" value="UniProtKB-ARBA"/>
</dbReference>
<evidence type="ECO:0000313" key="11">
    <source>
        <dbReference type="Proteomes" id="UP000243359"/>
    </source>
</evidence>
<dbReference type="Gene3D" id="3.40.50.720">
    <property type="entry name" value="NAD(P)-binding Rossmann-like Domain"/>
    <property type="match status" value="1"/>
</dbReference>
<evidence type="ECO:0000313" key="10">
    <source>
        <dbReference type="EMBL" id="SDS27475.1"/>
    </source>
</evidence>
<proteinExistence type="inferred from homology"/>
<dbReference type="NCBIfam" id="NF009466">
    <property type="entry name" value="PRK12826.1-2"/>
    <property type="match status" value="1"/>
</dbReference>
<keyword evidence="2" id="KW-0560">Oxidoreductase</keyword>
<dbReference type="PRINTS" id="PR00080">
    <property type="entry name" value="SDRFAMILY"/>
</dbReference>
<keyword evidence="11" id="KW-1185">Reference proteome</keyword>
<dbReference type="PRINTS" id="PR00081">
    <property type="entry name" value="GDHRDH"/>
</dbReference>
<comment type="similarity">
    <text evidence="1 8">Belongs to the short-chain dehydrogenases/reductases (SDR) family.</text>
</comment>
<dbReference type="SMART" id="SM00822">
    <property type="entry name" value="PKS_KR"/>
    <property type="match status" value="1"/>
</dbReference>
<dbReference type="InterPro" id="IPR020904">
    <property type="entry name" value="Sc_DH/Rdtase_CS"/>
</dbReference>
<dbReference type="GO" id="GO:0018454">
    <property type="term" value="F:acetoacetyl-CoA reductase activity"/>
    <property type="evidence" value="ECO:0007669"/>
    <property type="project" value="InterPro"/>
</dbReference>
<dbReference type="NCBIfam" id="NF009464">
    <property type="entry name" value="PRK12824.1"/>
    <property type="match status" value="1"/>
</dbReference>
<dbReference type="InterPro" id="IPR057326">
    <property type="entry name" value="KR_dom"/>
</dbReference>
<dbReference type="STRING" id="1392877.SAMN05216221_1454"/>
<dbReference type="GO" id="GO:0042619">
    <property type="term" value="P:poly-hydroxybutyrate biosynthetic process"/>
    <property type="evidence" value="ECO:0007669"/>
    <property type="project" value="InterPro"/>
</dbReference>
<comment type="pathway">
    <text evidence="5">Aromatic compound metabolism; p-cumate degradation; acetaldehyde and pyruvate from p-cumate: step 2/7.</text>
</comment>
<dbReference type="GO" id="GO:0018511">
    <property type="term" value="F:2,3-dihydroxy-2,3-dihydro-p-cumate dehydrogenase activity"/>
    <property type="evidence" value="ECO:0007669"/>
    <property type="project" value="UniProtKB-EC"/>
</dbReference>
<protein>
    <recommendedName>
        <fullName evidence="7">2,3-dihydroxy-2,3-dihydro-p-cumate dehydrogenase</fullName>
        <ecNumber evidence="6">1.3.1.58</ecNumber>
    </recommendedName>
    <alternativeName>
        <fullName evidence="3">Biphenyl-2,3-dihydro-2,3-diol dehydrogenase</fullName>
    </alternativeName>
</protein>
<dbReference type="Pfam" id="PF00106">
    <property type="entry name" value="adh_short"/>
    <property type="match status" value="1"/>
</dbReference>
<dbReference type="OrthoDB" id="9804774at2"/>
<evidence type="ECO:0000256" key="1">
    <source>
        <dbReference type="ARBA" id="ARBA00006484"/>
    </source>
</evidence>
<dbReference type="PANTHER" id="PTHR42879:SF2">
    <property type="entry name" value="3-OXOACYL-[ACYL-CARRIER-PROTEIN] REDUCTASE FABG"/>
    <property type="match status" value="1"/>
</dbReference>
<evidence type="ECO:0000256" key="7">
    <source>
        <dbReference type="ARBA" id="ARBA00073443"/>
    </source>
</evidence>
<evidence type="ECO:0000256" key="6">
    <source>
        <dbReference type="ARBA" id="ARBA00066455"/>
    </source>
</evidence>
<evidence type="ECO:0000256" key="5">
    <source>
        <dbReference type="ARBA" id="ARBA00060518"/>
    </source>
</evidence>
<gene>
    <name evidence="10" type="ORF">SAMN05216221_1454</name>
</gene>